<proteinExistence type="predicted"/>
<organism evidence="1">
    <name type="scientific">Dichomitus squalens</name>
    <dbReference type="NCBI Taxonomy" id="114155"/>
    <lineage>
        <taxon>Eukaryota</taxon>
        <taxon>Fungi</taxon>
        <taxon>Dikarya</taxon>
        <taxon>Basidiomycota</taxon>
        <taxon>Agaricomycotina</taxon>
        <taxon>Agaricomycetes</taxon>
        <taxon>Polyporales</taxon>
        <taxon>Polyporaceae</taxon>
        <taxon>Dichomitus</taxon>
    </lineage>
</organism>
<dbReference type="EMBL" id="ML143465">
    <property type="protein sequence ID" value="TBU25229.1"/>
    <property type="molecule type" value="Genomic_DNA"/>
</dbReference>
<reference evidence="1" key="1">
    <citation type="submission" date="2019-01" db="EMBL/GenBank/DDBJ databases">
        <title>Draft genome sequences of three monokaryotic isolates of the white-rot basidiomycete fungus Dichomitus squalens.</title>
        <authorList>
            <consortium name="DOE Joint Genome Institute"/>
            <person name="Lopez S.C."/>
            <person name="Andreopoulos B."/>
            <person name="Pangilinan J."/>
            <person name="Lipzen A."/>
            <person name="Riley R."/>
            <person name="Ahrendt S."/>
            <person name="Ng V."/>
            <person name="Barry K."/>
            <person name="Daum C."/>
            <person name="Grigoriev I.V."/>
            <person name="Hilden K.S."/>
            <person name="Makela M.R."/>
            <person name="de Vries R.P."/>
        </authorList>
    </citation>
    <scope>NUCLEOTIDE SEQUENCE [LARGE SCALE GENOMIC DNA]</scope>
    <source>
        <strain evidence="1">OM18370.1</strain>
    </source>
</reference>
<gene>
    <name evidence="1" type="ORF">BD311DRAFT_765136</name>
</gene>
<evidence type="ECO:0000313" key="1">
    <source>
        <dbReference type="EMBL" id="TBU25229.1"/>
    </source>
</evidence>
<accession>A0A4Q9MDE1</accession>
<name>A0A4Q9MDE1_9APHY</name>
<dbReference type="Proteomes" id="UP000292957">
    <property type="component" value="Unassembled WGS sequence"/>
</dbReference>
<sequence length="163" mass="18492">MRFSDEILQARLLNSSTYRTNSTCLSYFNVAQSPLPPFIPAPRPRTDPVNSGRGKHVLHYLCALWLRESCDLPSMQQRFLSQASSCSKLEIRVYNHHGCPYRCSTRSHYQCQLVDLFGDKHGRTRALPAVTFDLFMSNPRSTLGCTSHVIHESHSQNLPKASP</sequence>
<protein>
    <submittedName>
        <fullName evidence="1">Uncharacterized protein</fullName>
    </submittedName>
</protein>
<dbReference type="AlphaFoldDB" id="A0A4Q9MDE1"/>